<reference evidence="4 5" key="1">
    <citation type="submission" date="2012-07" db="EMBL/GenBank/DDBJ databases">
        <authorList>
            <person name="Durkin A.S."/>
            <person name="McCorrison J."/>
            <person name="Torralba M."/>
            <person name="Gillis M."/>
            <person name="Methe B."/>
            <person name="Sutton G."/>
            <person name="Nelson K.E."/>
        </authorList>
    </citation>
    <scope>NUCLEOTIDE SEQUENCE [LARGE SCALE GENOMIC DNA]</scope>
    <source>
        <strain evidence="4 5">OBRC8</strain>
    </source>
</reference>
<keyword evidence="2" id="KW-1133">Transmembrane helix</keyword>
<feature type="compositionally biased region" description="Basic and acidic residues" evidence="1">
    <location>
        <begin position="1034"/>
        <end position="1043"/>
    </location>
</feature>
<keyword evidence="2" id="KW-0472">Membrane</keyword>
<feature type="domain" description="CNA-B" evidence="3">
    <location>
        <begin position="464"/>
        <end position="541"/>
    </location>
</feature>
<evidence type="ECO:0000256" key="1">
    <source>
        <dbReference type="SAM" id="MobiDB-lite"/>
    </source>
</evidence>
<feature type="region of interest" description="Disordered" evidence="1">
    <location>
        <begin position="950"/>
        <end position="1074"/>
    </location>
</feature>
<dbReference type="InterPro" id="IPR008454">
    <property type="entry name" value="Collagen-bd_Cna-like_B-typ_dom"/>
</dbReference>
<gene>
    <name evidence="4" type="ORF">HMPREF1143_2129</name>
</gene>
<protein>
    <recommendedName>
        <fullName evidence="3">CNA-B domain-containing protein</fullName>
    </recommendedName>
</protein>
<dbReference type="SUPFAM" id="SSF49478">
    <property type="entry name" value="Cna protein B-type domain"/>
    <property type="match status" value="5"/>
</dbReference>
<feature type="domain" description="CNA-B" evidence="3">
    <location>
        <begin position="771"/>
        <end position="864"/>
    </location>
</feature>
<feature type="domain" description="CNA-B" evidence="3">
    <location>
        <begin position="881"/>
        <end position="951"/>
    </location>
</feature>
<dbReference type="RefSeq" id="WP_009530690.1">
    <property type="nucleotide sequence ID" value="NZ_ALNK01000015.1"/>
</dbReference>
<dbReference type="AlphaFoldDB" id="J5ULS8"/>
<feature type="compositionally biased region" description="Low complexity" evidence="1">
    <location>
        <begin position="1056"/>
        <end position="1071"/>
    </location>
</feature>
<accession>J5ULS8</accession>
<evidence type="ECO:0000313" key="5">
    <source>
        <dbReference type="Proteomes" id="UP000005244"/>
    </source>
</evidence>
<dbReference type="Proteomes" id="UP000005244">
    <property type="component" value="Unassembled WGS sequence"/>
</dbReference>
<dbReference type="EMBL" id="ALNK01000015">
    <property type="protein sequence ID" value="EJU23519.1"/>
    <property type="molecule type" value="Genomic_DNA"/>
</dbReference>
<keyword evidence="5" id="KW-1185">Reference proteome</keyword>
<dbReference type="Gene3D" id="2.60.40.1140">
    <property type="entry name" value="Collagen-binding surface protein Cna, B-type domain"/>
    <property type="match status" value="5"/>
</dbReference>
<feature type="domain" description="CNA-B" evidence="3">
    <location>
        <begin position="678"/>
        <end position="762"/>
    </location>
</feature>
<feature type="compositionally biased region" description="Basic and acidic residues" evidence="1">
    <location>
        <begin position="980"/>
        <end position="1018"/>
    </location>
</feature>
<dbReference type="Pfam" id="PF05738">
    <property type="entry name" value="Cna_B"/>
    <property type="match status" value="4"/>
</dbReference>
<dbReference type="CDD" id="cd00222">
    <property type="entry name" value="CollagenBindB"/>
    <property type="match status" value="1"/>
</dbReference>
<feature type="compositionally biased region" description="Gly residues" evidence="1">
    <location>
        <begin position="967"/>
        <end position="978"/>
    </location>
</feature>
<comment type="caution">
    <text evidence="4">The sequence shown here is derived from an EMBL/GenBank/DDBJ whole genome shotgun (WGS) entry which is preliminary data.</text>
</comment>
<name>J5ULS8_9FIRM</name>
<proteinExistence type="predicted"/>
<organism evidence="4 5">
    <name type="scientific">Peptoanaerobacter stomatis</name>
    <dbReference type="NCBI Taxonomy" id="796937"/>
    <lineage>
        <taxon>Bacteria</taxon>
        <taxon>Bacillati</taxon>
        <taxon>Bacillota</taxon>
        <taxon>Clostridia</taxon>
        <taxon>Peptostreptococcales</taxon>
        <taxon>Filifactoraceae</taxon>
        <taxon>Peptoanaerobacter</taxon>
    </lineage>
</organism>
<feature type="transmembrane region" description="Helical" evidence="2">
    <location>
        <begin position="1122"/>
        <end position="1140"/>
    </location>
</feature>
<evidence type="ECO:0000256" key="2">
    <source>
        <dbReference type="SAM" id="Phobius"/>
    </source>
</evidence>
<keyword evidence="2" id="KW-0812">Transmembrane</keyword>
<sequence>MRKIAKLLCFILSLLLVVTGMQIPAKYSYAEDKPAEALTPDTTNKVSVELKKVIIDNQELDLTDPKLTPGTTNNFNTNVAVEYNYITTTALANGYYVKIPMPDLFRNHITYSPDWTDIGNIPGMVPGTVYYKKGAEFMYVVFKDNTSPGGGNFRITLEKGKIGTGEKPITITEPKSGTTITFKLKDTTPPYAPFGTWRLKDKYLSKDGEFAKTNIQNDTIKWSIVFNDDLLIKQYEETWKKKLNNDPANTYPYVMPQQRTNQLIEDKDIPIDFDITKVELYAEVVVPTLSNHGIPSFSKLRQIRLNHKIYTMDEILTKMGNTTPTYEQFKEFFRTDASLESPRTVVYKTSELQSVLFAMARVPEPTLTIPRAPLESMVNGYSEPTLYPSQKTMMKLVYPEAQAIHLRLGIFTLIPEDKRGAGELFKNKASITFDENADPNKPDSSETQLIYGFTGSSYGNWKDITVEKKWEDPKFPAWGAEHIKPINITLEGGGIKRTAQLTKENNYTYKFTNLPIAKAGKDIIYKVEEDYSANGDYEFDFQEGNAHQPKDVTKIKLYNKPKTTSVKVTKEFRSTRDYNEATVDVSLQSNLDPVTGVIGQAFHDTGNSITLDKNNNFNHTFIGLRKYDIKGKWITYKPVEKSVKLNGTDITAEFTPLISGTQQIGFQILNVSKETRDIDVEKVWKDRPPQPTDVTVHLKGAGVEQGSVVLNLANNLKHKFTNLRRYSDKDGHEIQYTIKEDPVLDFSAKYSVTTDKALVVTNSLTTKVTLEVNKSWKDIDGNDYPINSDTDAEFVVIADGEEIPVILDTNSSNNHYDKRENLPFRKNGVDIDYQLKELRVKKGYEATITRAQGDKKYTFTVVNKRIPTTITIKKVFVGDKLPEVTVHLLEKGEKINTFTLNESNNWEETYRTEKFDEEGNLRVFDIEEDHYDKYRVEYKKENDYNFTITNTKLENITPPTPPTDNNGPGGGGPGGGGPSDKPKPDPKPDNDKPEKPSNQDRTPKPKTDKPDPKPKDDGGGIGGTGGEDPTPSKPSERPTRTPDSDPSTPPTPSVPSYPRNNIPDPNDPNSPETIVVVDENGVPLGTYTKRTNPDGTVEYVDEDGVPLGGVLVKTGNEFPENALIITSMVSLLGLVVLRRYRRKDK</sequence>
<evidence type="ECO:0000313" key="4">
    <source>
        <dbReference type="EMBL" id="EJU23519.1"/>
    </source>
</evidence>
<evidence type="ECO:0000259" key="3">
    <source>
        <dbReference type="Pfam" id="PF05738"/>
    </source>
</evidence>